<evidence type="ECO:0000313" key="13">
    <source>
        <dbReference type="Proteomes" id="UP001165080"/>
    </source>
</evidence>
<keyword evidence="13" id="KW-1185">Reference proteome</keyword>
<dbReference type="EMBL" id="BRXU01000014">
    <property type="protein sequence ID" value="GLC56043.1"/>
    <property type="molecule type" value="Genomic_DNA"/>
</dbReference>
<dbReference type="PANTHER" id="PTHR10309:SF0">
    <property type="entry name" value="MANNOSE-6-PHOSPHATE ISOMERASE"/>
    <property type="match status" value="1"/>
</dbReference>
<feature type="domain" description="Phosphomannose isomerase type I helical insertion" evidence="11">
    <location>
        <begin position="186"/>
        <end position="253"/>
    </location>
</feature>
<evidence type="ECO:0000256" key="1">
    <source>
        <dbReference type="ARBA" id="ARBA00000757"/>
    </source>
</evidence>
<evidence type="ECO:0000313" key="12">
    <source>
        <dbReference type="EMBL" id="GLC56043.1"/>
    </source>
</evidence>
<evidence type="ECO:0000256" key="4">
    <source>
        <dbReference type="ARBA" id="ARBA00011956"/>
    </source>
</evidence>
<comment type="cofactor">
    <cofactor evidence="9">
        <name>Zn(2+)</name>
        <dbReference type="ChEBI" id="CHEBI:29105"/>
    </cofactor>
    <text evidence="9">Binds 1 zinc ion per subunit.</text>
</comment>
<dbReference type="Gene3D" id="2.60.120.10">
    <property type="entry name" value="Jelly Rolls"/>
    <property type="match status" value="2"/>
</dbReference>
<dbReference type="GO" id="GO:0004476">
    <property type="term" value="F:mannose-6-phosphate isomerase activity"/>
    <property type="evidence" value="ECO:0007669"/>
    <property type="project" value="UniProtKB-EC"/>
</dbReference>
<dbReference type="NCBIfam" id="TIGR00218">
    <property type="entry name" value="manA"/>
    <property type="match status" value="1"/>
</dbReference>
<dbReference type="InterPro" id="IPR046458">
    <property type="entry name" value="PMI_typeI_hel"/>
</dbReference>
<proteinExistence type="inferred from homology"/>
<feature type="binding site" evidence="9">
    <location>
        <position position="102"/>
    </location>
    <ligand>
        <name>Zn(2+)</name>
        <dbReference type="ChEBI" id="CHEBI:29105"/>
    </ligand>
</feature>
<feature type="domain" description="Phosphomannose isomerase type I catalytic" evidence="10">
    <location>
        <begin position="1"/>
        <end position="141"/>
    </location>
</feature>
<feature type="binding site" evidence="9">
    <location>
        <position position="100"/>
    </location>
    <ligand>
        <name>Zn(2+)</name>
        <dbReference type="ChEBI" id="CHEBI:29105"/>
    </ligand>
</feature>
<protein>
    <recommendedName>
        <fullName evidence="4">mannose-6-phosphate isomerase</fullName>
        <ecNumber evidence="4">5.3.1.8</ecNumber>
    </recommendedName>
</protein>
<dbReference type="Pfam" id="PF20511">
    <property type="entry name" value="PMI_typeI_cat"/>
    <property type="match status" value="1"/>
</dbReference>
<comment type="caution">
    <text evidence="12">The sequence shown here is derived from an EMBL/GenBank/DDBJ whole genome shotgun (WGS) entry which is preliminary data.</text>
</comment>
<evidence type="ECO:0000256" key="8">
    <source>
        <dbReference type="PIRSR" id="PIRSR001480-1"/>
    </source>
</evidence>
<evidence type="ECO:0000256" key="5">
    <source>
        <dbReference type="ARBA" id="ARBA00022723"/>
    </source>
</evidence>
<sequence length="455" mass="48041">MLRLSCAAQNYDWGRKAAESEVAKLAQANGSNIDESKPFAELWMGAHPNCPSKLQSTGESLQACLDKHPQLLGDKVAQHFGNQLPYLFKVLSVSKALSIQSHPDKALAEQLHREHPKLYADPNHKPEMALALSDFEALCGFASTSELQERLRRVPELAGLVGQTQVEALLALPAAPTDGGEDEAAASAAKQALKVAFTAVMTASQDAVTAAVRSLVERLRASPTSQLSEHEALALRLNDQFPDDVGLMSAFFLNLVRLPNGHAIYLPANEPHAYLAGELVECMAASDNVIRAGLTPKFKHAEVLCESLTYRQGLPDVLTGSPAGPGVTLYQPPFEEFEIHRVDCGSGSGSGKLSLPASEGPRILLVQSGEAEATVSGQLPEPLEAVSELERAAVLRRGSIVLLAPGVEVALAHAKDLVIWVAAVNSTFFVLQEARQAAAGAAAAAAAAAPAAALA</sequence>
<dbReference type="GO" id="GO:0005975">
    <property type="term" value="P:carbohydrate metabolic process"/>
    <property type="evidence" value="ECO:0007669"/>
    <property type="project" value="InterPro"/>
</dbReference>
<evidence type="ECO:0000256" key="6">
    <source>
        <dbReference type="ARBA" id="ARBA00022833"/>
    </source>
</evidence>
<reference evidence="12 13" key="1">
    <citation type="journal article" date="2023" name="Commun. Biol.">
        <title>Reorganization of the ancestral sex-determining regions during the evolution of trioecy in Pleodorina starrii.</title>
        <authorList>
            <person name="Takahashi K."/>
            <person name="Suzuki S."/>
            <person name="Kawai-Toyooka H."/>
            <person name="Yamamoto K."/>
            <person name="Hamaji T."/>
            <person name="Ootsuki R."/>
            <person name="Yamaguchi H."/>
            <person name="Kawachi M."/>
            <person name="Higashiyama T."/>
            <person name="Nozaki H."/>
        </authorList>
    </citation>
    <scope>NUCLEOTIDE SEQUENCE [LARGE SCALE GENOMIC DNA]</scope>
    <source>
        <strain evidence="12 13">NIES-4479</strain>
    </source>
</reference>
<dbReference type="EC" id="5.3.1.8" evidence="4"/>
<dbReference type="GO" id="GO:0009298">
    <property type="term" value="P:GDP-mannose biosynthetic process"/>
    <property type="evidence" value="ECO:0007669"/>
    <property type="project" value="InterPro"/>
</dbReference>
<dbReference type="PANTHER" id="PTHR10309">
    <property type="entry name" value="MANNOSE-6-PHOSPHATE ISOMERASE"/>
    <property type="match status" value="1"/>
</dbReference>
<keyword evidence="6 9" id="KW-0862">Zinc</keyword>
<evidence type="ECO:0000256" key="3">
    <source>
        <dbReference type="ARBA" id="ARBA00010772"/>
    </source>
</evidence>
<dbReference type="InterPro" id="IPR011051">
    <property type="entry name" value="RmlC_Cupin_sf"/>
</dbReference>
<dbReference type="InterPro" id="IPR014710">
    <property type="entry name" value="RmlC-like_jellyroll"/>
</dbReference>
<comment type="pathway">
    <text evidence="2">Nucleotide-sugar biosynthesis; GDP-alpha-D-mannose biosynthesis; alpha-D-mannose 1-phosphate from D-fructose 6-phosphate: step 1/2.</text>
</comment>
<evidence type="ECO:0000259" key="10">
    <source>
        <dbReference type="Pfam" id="PF20511"/>
    </source>
</evidence>
<evidence type="ECO:0000256" key="2">
    <source>
        <dbReference type="ARBA" id="ARBA00004666"/>
    </source>
</evidence>
<comment type="similarity">
    <text evidence="3">Belongs to the mannose-6-phosphate isomerase type 1 family.</text>
</comment>
<dbReference type="SUPFAM" id="SSF51182">
    <property type="entry name" value="RmlC-like cupins"/>
    <property type="match status" value="1"/>
</dbReference>
<dbReference type="CDD" id="cd07011">
    <property type="entry name" value="cupin_PMI_type_I_N"/>
    <property type="match status" value="1"/>
</dbReference>
<dbReference type="Proteomes" id="UP001165080">
    <property type="component" value="Unassembled WGS sequence"/>
</dbReference>
<comment type="catalytic activity">
    <reaction evidence="1">
        <text>D-mannose 6-phosphate = D-fructose 6-phosphate</text>
        <dbReference type="Rhea" id="RHEA:12356"/>
        <dbReference type="ChEBI" id="CHEBI:58735"/>
        <dbReference type="ChEBI" id="CHEBI:61527"/>
        <dbReference type="EC" id="5.3.1.8"/>
    </reaction>
</comment>
<dbReference type="InterPro" id="IPR046457">
    <property type="entry name" value="PMI_typeI_cat"/>
</dbReference>
<name>A0A9W6BQ46_9CHLO</name>
<dbReference type="Pfam" id="PF20512">
    <property type="entry name" value="PMI_typeI_hel"/>
    <property type="match status" value="1"/>
</dbReference>
<dbReference type="PRINTS" id="PR00714">
    <property type="entry name" value="MAN6PISMRASE"/>
</dbReference>
<dbReference type="PROSITE" id="PS00966">
    <property type="entry name" value="PMI_I_2"/>
    <property type="match status" value="1"/>
</dbReference>
<dbReference type="InterPro" id="IPR001250">
    <property type="entry name" value="Man6P_Isoase-1"/>
</dbReference>
<dbReference type="FunFam" id="1.10.441.10:FF:000001">
    <property type="entry name" value="Mannose-6-phosphate isomerase"/>
    <property type="match status" value="1"/>
</dbReference>
<dbReference type="PROSITE" id="PS00965">
    <property type="entry name" value="PMI_I_1"/>
    <property type="match status" value="1"/>
</dbReference>
<keyword evidence="7" id="KW-0413">Isomerase</keyword>
<evidence type="ECO:0000259" key="11">
    <source>
        <dbReference type="Pfam" id="PF20512"/>
    </source>
</evidence>
<dbReference type="GO" id="GO:0005829">
    <property type="term" value="C:cytosol"/>
    <property type="evidence" value="ECO:0007669"/>
    <property type="project" value="TreeGrafter"/>
</dbReference>
<feature type="binding site" evidence="9">
    <location>
        <position position="127"/>
    </location>
    <ligand>
        <name>Zn(2+)</name>
        <dbReference type="ChEBI" id="CHEBI:29105"/>
    </ligand>
</feature>
<dbReference type="GO" id="GO:0008270">
    <property type="term" value="F:zinc ion binding"/>
    <property type="evidence" value="ECO:0007669"/>
    <property type="project" value="InterPro"/>
</dbReference>
<evidence type="ECO:0000256" key="7">
    <source>
        <dbReference type="ARBA" id="ARBA00023235"/>
    </source>
</evidence>
<dbReference type="Gene3D" id="1.10.441.10">
    <property type="entry name" value="Phosphomannose Isomerase, domain 2"/>
    <property type="match status" value="1"/>
</dbReference>
<accession>A0A9W6BQ46</accession>
<dbReference type="InterPro" id="IPR016305">
    <property type="entry name" value="Mannose-6-P_Isomerase"/>
</dbReference>
<evidence type="ECO:0000256" key="9">
    <source>
        <dbReference type="PIRSR" id="PIRSR001480-2"/>
    </source>
</evidence>
<keyword evidence="5 9" id="KW-0479">Metal-binding</keyword>
<feature type="active site" evidence="8">
    <location>
        <position position="291"/>
    </location>
</feature>
<dbReference type="InterPro" id="IPR018050">
    <property type="entry name" value="Pmannose_isomerase-type1_CS"/>
</dbReference>
<gene>
    <name evidence="12" type="primary">PLEST002984</name>
    <name evidence="12" type="ORF">PLESTB_001058400</name>
</gene>
<feature type="binding site" evidence="9">
    <location>
        <position position="272"/>
    </location>
    <ligand>
        <name>Zn(2+)</name>
        <dbReference type="ChEBI" id="CHEBI:29105"/>
    </ligand>
</feature>
<dbReference type="AlphaFoldDB" id="A0A9W6BQ46"/>
<dbReference type="PIRSF" id="PIRSF001480">
    <property type="entry name" value="Mannose-6-phosphate_isomerase"/>
    <property type="match status" value="1"/>
</dbReference>
<organism evidence="12 13">
    <name type="scientific">Pleodorina starrii</name>
    <dbReference type="NCBI Taxonomy" id="330485"/>
    <lineage>
        <taxon>Eukaryota</taxon>
        <taxon>Viridiplantae</taxon>
        <taxon>Chlorophyta</taxon>
        <taxon>core chlorophytes</taxon>
        <taxon>Chlorophyceae</taxon>
        <taxon>CS clade</taxon>
        <taxon>Chlamydomonadales</taxon>
        <taxon>Volvocaceae</taxon>
        <taxon>Pleodorina</taxon>
    </lineage>
</organism>